<dbReference type="EMBL" id="BAQW01000004">
    <property type="protein sequence ID" value="GBR10815.1"/>
    <property type="molecule type" value="Genomic_DNA"/>
</dbReference>
<comment type="caution">
    <text evidence="1">The sequence shown here is derived from an EMBL/GenBank/DDBJ whole genome shotgun (WGS) entry which is preliminary data.</text>
</comment>
<accession>A0ABQ0QAD0</accession>
<sequence length="375" mass="42223">MTLIIAEIYNATPILLGDTAVFQKEPSTTSGIEVPFGTPLVDIQSAQQKIMRINAFFAIGGAGDAETVQIFCRLLSECATHLNQMADLYAFVEKQPVDFKPETEIAGVFSGNLKEKPVAFRINLRPHLTFTERISTGKRFLIGSETAIRDVTRFLENSREVKHEISAERDPEDRLISLINLLMNYDRGTSAAGKNGYGLAYRAIWHDNHDFQALPAYLSIFGAIKSEISWDKNAVSGWIPNSQAFFLQHDTIDTVTIMVIQSNKDARIWEIPPLTEENCTKAEITRPTKPIFPKEIPIVLLLCVDVHMRLPGGIFPKIVPIICLWRLGKNPLLQLDTFVPPKDLYELIPEEAFYTIIDNALEKYLGFISRTNKNI</sequence>
<dbReference type="Proteomes" id="UP001061070">
    <property type="component" value="Unassembled WGS sequence"/>
</dbReference>
<organism evidence="1 2">
    <name type="scientific">Gluconobacter frateurii NRIC 0228</name>
    <dbReference type="NCBI Taxonomy" id="1307946"/>
    <lineage>
        <taxon>Bacteria</taxon>
        <taxon>Pseudomonadati</taxon>
        <taxon>Pseudomonadota</taxon>
        <taxon>Alphaproteobacteria</taxon>
        <taxon>Acetobacterales</taxon>
        <taxon>Acetobacteraceae</taxon>
        <taxon>Gluconobacter</taxon>
    </lineage>
</organism>
<evidence type="ECO:0000313" key="2">
    <source>
        <dbReference type="Proteomes" id="UP001061070"/>
    </source>
</evidence>
<evidence type="ECO:0000313" key="1">
    <source>
        <dbReference type="EMBL" id="GBR10815.1"/>
    </source>
</evidence>
<name>A0ABQ0QAD0_9PROT</name>
<keyword evidence="2" id="KW-1185">Reference proteome</keyword>
<dbReference type="RefSeq" id="WP_099181167.1">
    <property type="nucleotide sequence ID" value="NZ_BAQW01000004.1"/>
</dbReference>
<protein>
    <submittedName>
        <fullName evidence="1">Uncharacterized protein</fullName>
    </submittedName>
</protein>
<proteinExistence type="predicted"/>
<gene>
    <name evidence="1" type="ORF">AA0228_1172</name>
</gene>
<reference evidence="1" key="1">
    <citation type="submission" date="2013-04" db="EMBL/GenBank/DDBJ databases">
        <title>The genome sequencing project of 58 acetic acid bacteria.</title>
        <authorList>
            <person name="Okamoto-Kainuma A."/>
            <person name="Ishikawa M."/>
            <person name="Umino S."/>
            <person name="Koizumi Y."/>
            <person name="Shiwa Y."/>
            <person name="Yoshikawa H."/>
            <person name="Matsutani M."/>
            <person name="Matsushita K."/>
        </authorList>
    </citation>
    <scope>NUCLEOTIDE SEQUENCE</scope>
    <source>
        <strain evidence="1">NRIC 0228</strain>
    </source>
</reference>